<dbReference type="EMBL" id="JQCD01000024">
    <property type="protein sequence ID" value="KRN76939.1"/>
    <property type="molecule type" value="Genomic_DNA"/>
</dbReference>
<evidence type="ECO:0000256" key="3">
    <source>
        <dbReference type="ARBA" id="ARBA00022475"/>
    </source>
</evidence>
<gene>
    <name evidence="8" type="ORF">IV67_GL000449</name>
</gene>
<sequence length="982" mass="113473">MEFKNTLQIIDAFGAAEKRVNSNYVEFLNRFFPDWEMLKTKTRKDGKNIDYINKRGKRQFTIRYRNKNLEKVELIDVFANSNAFLGEEVQSTKPFVRAKMNRRSNATLLRYYAKNSWNNVKDEYVDVNFEPFLTINYGQDEPILGYDFECFGESSFYETEEALVEALSVPNIKGFDFQSRSLQAVNTVFEGRKVKFSFEYDVVDMIDDVHIGIFGLDEFQVTKLDKRTLMIEIPDDLPIKKGTHDLKVEVKGIEFNIANSNLLFEPVDNRSTKIDENDENVLFWYGNVKGNYALLSRAHDLNLERPITSGSPILISDVLEVPTGLLFKLSLPVVNNIQFFSQYDGKQYVIPHTTYAPGYYVLDVSQVPQEMPIFVKYTQTDGKQQQKLLSLKSLQRNFVKNTKLDRISSQKDGTLDLHVTMPIIGLGQHLVLVLKNRGSKESVFFDVQETQVLDDYFMEGVFKVKLSEFPLPEEFDVRAYDPTIYDVSLEFGWRGLSKFDVPVRVNLESEIDEEIFGKFDEETEYMINPYGTSNKNELSLRTYFLTNEAASYYRWQVETGKDALDEQRNAEKDNSKPVIVVIESPNKAQDNGLHFFKYMLEKRADEVDAYYVVDASSPDLPNLEPYMDKVLIYKSVHHFEMMAKADAVIHTNSSFYAYPINTSFWKQYQLDAKKVFLQHGIIGVRNLANLYGKNPMFTDRFMVSSVREKNLVVDEMGYSSDEVVIAGLTRFDTLLKDSSPERSYDLRKNILIMPSWRKGQDRLTDEDFVKTDFYQSLHEFINKPSLVEQINEKGLNISLYLHHNFQKYSHLFEDAPVSVILEEETTVQELLLNNGLLITDFSSVALDFALQERKVFYYQLDDAILSEVDELANFFPGKIYFDADAVINDVVEAVDNPQLSLEEETKLDNLYLQRDLKASERTYEVVNDLLNDETEEKNYQIAAENGAQNDTGKDLNDLNDAYEPKQSSDSISVRLKKLFQKG</sequence>
<name>A0A0R2JI22_9LACO</name>
<dbReference type="OrthoDB" id="396512at2"/>
<dbReference type="RefSeq" id="WP_057787769.1">
    <property type="nucleotide sequence ID" value="NZ_JQCD01000024.1"/>
</dbReference>
<evidence type="ECO:0000313" key="8">
    <source>
        <dbReference type="EMBL" id="KRN76939.1"/>
    </source>
</evidence>
<evidence type="ECO:0000313" key="9">
    <source>
        <dbReference type="Proteomes" id="UP000051673"/>
    </source>
</evidence>
<feature type="region of interest" description="Disordered" evidence="7">
    <location>
        <begin position="942"/>
        <end position="969"/>
    </location>
</feature>
<comment type="subcellular location">
    <subcellularLocation>
        <location evidence="1">Cell membrane</location>
        <topology evidence="1">Peripheral membrane protein</topology>
    </subcellularLocation>
</comment>
<evidence type="ECO:0000256" key="6">
    <source>
        <dbReference type="ARBA" id="ARBA00023136"/>
    </source>
</evidence>
<evidence type="ECO:0000256" key="7">
    <source>
        <dbReference type="SAM" id="MobiDB-lite"/>
    </source>
</evidence>
<dbReference type="AlphaFoldDB" id="A0A0R2JI22"/>
<dbReference type="InterPro" id="IPR007554">
    <property type="entry name" value="Glycerophosphate_synth"/>
</dbReference>
<keyword evidence="5" id="KW-0777">Teichoic acid biosynthesis</keyword>
<accession>A0A0R2JI22</accession>
<organism evidence="8 9">
    <name type="scientific">Weissella minor</name>
    <dbReference type="NCBI Taxonomy" id="1620"/>
    <lineage>
        <taxon>Bacteria</taxon>
        <taxon>Bacillati</taxon>
        <taxon>Bacillota</taxon>
        <taxon>Bacilli</taxon>
        <taxon>Lactobacillales</taxon>
        <taxon>Lactobacillaceae</taxon>
        <taxon>Weissella</taxon>
    </lineage>
</organism>
<dbReference type="STRING" id="1620.IV67_GL000449"/>
<keyword evidence="6" id="KW-0472">Membrane</keyword>
<dbReference type="Pfam" id="PF04464">
    <property type="entry name" value="Glyphos_transf"/>
    <property type="match status" value="1"/>
</dbReference>
<reference evidence="8 9" key="1">
    <citation type="journal article" date="2015" name="Genome Announc.">
        <title>Expanding the biotechnology potential of lactobacilli through comparative genomics of 213 strains and associated genera.</title>
        <authorList>
            <person name="Sun Z."/>
            <person name="Harris H.M."/>
            <person name="McCann A."/>
            <person name="Guo C."/>
            <person name="Argimon S."/>
            <person name="Zhang W."/>
            <person name="Yang X."/>
            <person name="Jeffery I.B."/>
            <person name="Cooney J.C."/>
            <person name="Kagawa T.F."/>
            <person name="Liu W."/>
            <person name="Song Y."/>
            <person name="Salvetti E."/>
            <person name="Wrobel A."/>
            <person name="Rasinkangas P."/>
            <person name="Parkhill J."/>
            <person name="Rea M.C."/>
            <person name="O'Sullivan O."/>
            <person name="Ritari J."/>
            <person name="Douillard F.P."/>
            <person name="Paul Ross R."/>
            <person name="Yang R."/>
            <person name="Briner A.E."/>
            <person name="Felis G.E."/>
            <person name="de Vos W.M."/>
            <person name="Barrangou R."/>
            <person name="Klaenhammer T.R."/>
            <person name="Caufield P.W."/>
            <person name="Cui Y."/>
            <person name="Zhang H."/>
            <person name="O'Toole P.W."/>
        </authorList>
    </citation>
    <scope>NUCLEOTIDE SEQUENCE [LARGE SCALE GENOMIC DNA]</scope>
    <source>
        <strain evidence="8 9">DSM 20014</strain>
    </source>
</reference>
<dbReference type="Proteomes" id="UP000051673">
    <property type="component" value="Unassembled WGS sequence"/>
</dbReference>
<dbReference type="InterPro" id="IPR043149">
    <property type="entry name" value="TagF_N"/>
</dbReference>
<dbReference type="PATRIC" id="fig|1620.3.peg.454"/>
<comment type="similarity">
    <text evidence="2">Belongs to the CDP-glycerol glycerophosphotransferase family.</text>
</comment>
<evidence type="ECO:0000256" key="2">
    <source>
        <dbReference type="ARBA" id="ARBA00010488"/>
    </source>
</evidence>
<proteinExistence type="inferred from homology"/>
<dbReference type="Gene3D" id="3.40.50.12580">
    <property type="match status" value="1"/>
</dbReference>
<comment type="caution">
    <text evidence="8">The sequence shown here is derived from an EMBL/GenBank/DDBJ whole genome shotgun (WGS) entry which is preliminary data.</text>
</comment>
<dbReference type="GO" id="GO:0019350">
    <property type="term" value="P:teichoic acid biosynthetic process"/>
    <property type="evidence" value="ECO:0007669"/>
    <property type="project" value="UniProtKB-KW"/>
</dbReference>
<dbReference type="GO" id="GO:0047355">
    <property type="term" value="F:CDP-glycerol glycerophosphotransferase activity"/>
    <property type="evidence" value="ECO:0007669"/>
    <property type="project" value="InterPro"/>
</dbReference>
<protein>
    <submittedName>
        <fullName evidence="8">Uncharacterized protein</fullName>
    </submittedName>
</protein>
<keyword evidence="4" id="KW-0808">Transferase</keyword>
<evidence type="ECO:0000256" key="5">
    <source>
        <dbReference type="ARBA" id="ARBA00022944"/>
    </source>
</evidence>
<evidence type="ECO:0000256" key="1">
    <source>
        <dbReference type="ARBA" id="ARBA00004202"/>
    </source>
</evidence>
<evidence type="ECO:0000256" key="4">
    <source>
        <dbReference type="ARBA" id="ARBA00022679"/>
    </source>
</evidence>
<keyword evidence="9" id="KW-1185">Reference proteome</keyword>
<keyword evidence="3" id="KW-1003">Cell membrane</keyword>
<dbReference type="InterPro" id="IPR043148">
    <property type="entry name" value="TagF_C"/>
</dbReference>
<dbReference type="GO" id="GO:0005886">
    <property type="term" value="C:plasma membrane"/>
    <property type="evidence" value="ECO:0007669"/>
    <property type="project" value="UniProtKB-SubCell"/>
</dbReference>
<dbReference type="Gene3D" id="3.40.50.11820">
    <property type="match status" value="1"/>
</dbReference>